<name>A0A2A6C1R3_PRIPA</name>
<gene>
    <name evidence="1" type="primary">WBGene00118621</name>
</gene>
<dbReference type="InterPro" id="IPR038289">
    <property type="entry name" value="DVA-1_sf"/>
</dbReference>
<dbReference type="EnsemblMetazoa" id="PPA29067.1">
    <property type="protein sequence ID" value="PPA29067.1"/>
    <property type="gene ID" value="WBGene00118621"/>
</dbReference>
<evidence type="ECO:0000313" key="2">
    <source>
        <dbReference type="Proteomes" id="UP000005239"/>
    </source>
</evidence>
<organism evidence="1 2">
    <name type="scientific">Pristionchus pacificus</name>
    <name type="common">Parasitic nematode worm</name>
    <dbReference type="NCBI Taxonomy" id="54126"/>
    <lineage>
        <taxon>Eukaryota</taxon>
        <taxon>Metazoa</taxon>
        <taxon>Ecdysozoa</taxon>
        <taxon>Nematoda</taxon>
        <taxon>Chromadorea</taxon>
        <taxon>Rhabditida</taxon>
        <taxon>Rhabditina</taxon>
        <taxon>Diplogasteromorpha</taxon>
        <taxon>Diplogasteroidea</taxon>
        <taxon>Neodiplogasteridae</taxon>
        <taxon>Pristionchus</taxon>
    </lineage>
</organism>
<keyword evidence="2" id="KW-1185">Reference proteome</keyword>
<reference evidence="1" key="2">
    <citation type="submission" date="2022-06" db="UniProtKB">
        <authorList>
            <consortium name="EnsemblMetazoa"/>
        </authorList>
    </citation>
    <scope>IDENTIFICATION</scope>
    <source>
        <strain evidence="1">PS312</strain>
    </source>
</reference>
<evidence type="ECO:0000313" key="1">
    <source>
        <dbReference type="EnsemblMetazoa" id="PPA29067.1"/>
    </source>
</evidence>
<dbReference type="InterPro" id="IPR032487">
    <property type="entry name" value="ABA-1_nematode"/>
</dbReference>
<dbReference type="Gene3D" id="1.10.533.30">
    <property type="entry name" value="Nematode polyprotein allergen ABA-1"/>
    <property type="match status" value="8"/>
</dbReference>
<accession>A0A8R1UK62</accession>
<reference evidence="2" key="1">
    <citation type="journal article" date="2008" name="Nat. Genet.">
        <title>The Pristionchus pacificus genome provides a unique perspective on nematode lifestyle and parasitism.</title>
        <authorList>
            <person name="Dieterich C."/>
            <person name="Clifton S.W."/>
            <person name="Schuster L.N."/>
            <person name="Chinwalla A."/>
            <person name="Delehaunty K."/>
            <person name="Dinkelacker I."/>
            <person name="Fulton L."/>
            <person name="Fulton R."/>
            <person name="Godfrey J."/>
            <person name="Minx P."/>
            <person name="Mitreva M."/>
            <person name="Roeseler W."/>
            <person name="Tian H."/>
            <person name="Witte H."/>
            <person name="Yang S.P."/>
            <person name="Wilson R.K."/>
            <person name="Sommer R.J."/>
        </authorList>
    </citation>
    <scope>NUCLEOTIDE SEQUENCE [LARGE SCALE GENOMIC DNA]</scope>
    <source>
        <strain evidence="2">PS312</strain>
    </source>
</reference>
<proteinExistence type="predicted"/>
<accession>A0A2A6C1R3</accession>
<dbReference type="Pfam" id="PF16469">
    <property type="entry name" value="NPA"/>
    <property type="match status" value="8"/>
</dbReference>
<sequence>MKESGSSMDDIGKKVEEFIAKITDEKKKAVANRVSVNCKKEFGAAQVEEFKKLKESGASLDEINTKVAELIGKITDDKKKAKATRIAGNCKKVFGASRKRRSDKYEEYKQYFTWLSPEQAAEVKALREAGKHQEAYDKTLDFHSALDGEKKVEATEKMKGACRHYFKEAFGDAAVEEVKAMKDSGSSMDDIGNKVSELIGKITDEKKKEVANRVSVNCKKIFGASRRRRHQKHSIDEHIDDEQKAEIKAQKESGSEKIGDKILEFFENVDASKKEEARTKLKAGCKHFLGHLIGETAAAEMKALKETGATDAEMAAQLEKVIGAMADGADKTKAEKMSKNCKKVYGVASRKRRHQHTLEEGFTEFLPWLTDAQKAELKALKESGGDDKLGEKVLEFYESVDASKKEEATTKLQAGCKHYIKHLIGDAPAAEMKALSDAGTSAADLSAKLVAIIGAMPDGADKAKAERLAKNCKKVFGVASRKRRHEHTLEEGFTEFLPWLTEEQKMELRNMKEAGAQDKMGEKILEYYETVDASKKDEARKKLQAGCRHYISSLIGDAASAEMKALHEAGSTPADMSTKLDEIIGKMADGADKTKAERMSKNCKKVYGVASRKRRHEHTLEEGLSEFLPWITEEQKMEIKNMKEAGAGNKIGDKVMEYYENVDASKKDEARTKLQGACKHYIKHLLGDEVAGEIKQMAESGSPPTELAKKLDEIISEMEDGEKKTKAAALSKNCRKVYGVESRKRRNLYGEYDERYHQYYNWLDEDQREELTELKDSGEDDALLDKVSLYFKELSDAKKEEARGQLKMGCRMRMRDLLGEDKAEEIKRMKDEGASKGEMMDKVAAFVEEMEEGDEKESARRSYKHCAKILGRQRRENKPPGNLGDYTRWLTEEQRQELNAIIRSDTISSDDIYSKLFEFLDSLEGKEKMDATMQMKGACRLFRAQFLGEDQSKKLTMMRESGKRWTDIEHTMDGMIAAIEDESKRRKAQAAMNACKVLYKDKY</sequence>
<protein>
    <submittedName>
        <fullName evidence="1">Npa-1</fullName>
    </submittedName>
</protein>
<dbReference type="Proteomes" id="UP000005239">
    <property type="component" value="Unassembled WGS sequence"/>
</dbReference>
<dbReference type="AlphaFoldDB" id="A0A2A6C1R3"/>